<proteinExistence type="inferred from homology"/>
<comment type="function">
    <text evidence="9">Transmembrane (T) component of an energy-coupling factor (ECF) ABC-transporter complex. Unlike classic ABC transporters this ECF transporter provides the energy necessary to transport a number of different substrates.</text>
</comment>
<organism evidence="10 11">
    <name type="scientific">Bacillus mesophilus</name>
    <dbReference type="NCBI Taxonomy" id="1808955"/>
    <lineage>
        <taxon>Bacteria</taxon>
        <taxon>Bacillati</taxon>
        <taxon>Bacillota</taxon>
        <taxon>Bacilli</taxon>
        <taxon>Bacillales</taxon>
        <taxon>Bacillaceae</taxon>
        <taxon>Bacillus</taxon>
    </lineage>
</organism>
<feature type="transmembrane region" description="Helical" evidence="9">
    <location>
        <begin position="26"/>
        <end position="54"/>
    </location>
</feature>
<comment type="caution">
    <text evidence="10">The sequence shown here is derived from an EMBL/GenBank/DDBJ whole genome shotgun (WGS) entry which is preliminary data.</text>
</comment>
<dbReference type="Proteomes" id="UP000481043">
    <property type="component" value="Unassembled WGS sequence"/>
</dbReference>
<dbReference type="HAMAP" id="MF_01461">
    <property type="entry name" value="EcfT"/>
    <property type="match status" value="1"/>
</dbReference>
<evidence type="ECO:0000256" key="5">
    <source>
        <dbReference type="ARBA" id="ARBA00022475"/>
    </source>
</evidence>
<comment type="subcellular location">
    <subcellularLocation>
        <location evidence="1 9">Cell membrane</location>
        <topology evidence="1 9">Multi-pass membrane protein</topology>
    </subcellularLocation>
</comment>
<evidence type="ECO:0000256" key="7">
    <source>
        <dbReference type="ARBA" id="ARBA00022989"/>
    </source>
</evidence>
<dbReference type="PANTHER" id="PTHR33514:SF13">
    <property type="entry name" value="PROTEIN ABCI12, CHLOROPLASTIC"/>
    <property type="match status" value="1"/>
</dbReference>
<evidence type="ECO:0000256" key="6">
    <source>
        <dbReference type="ARBA" id="ARBA00022692"/>
    </source>
</evidence>
<dbReference type="Pfam" id="PF02361">
    <property type="entry name" value="CbiQ"/>
    <property type="match status" value="1"/>
</dbReference>
<keyword evidence="7 9" id="KW-1133">Transmembrane helix</keyword>
<sequence>MMDSIIIGKYVPTNSIFHRMDPRSKLLLIFIFVLVIFLANNVESYVLLVIYTIIINQLTKVPIAFVLKGLKPVIWIILFTFSLHIFMTKEGALLFEWGWISIYEEGLRQGIFISIRFFLLIVMTSLLTLTTTPIEVTDGMESLLHPFKRFKLPVHELALMMSISLRFIPTLMQETEKIMKAQAARGVEFSSGPMKERIKAVIPLLVPLFINSFRRAEELANAMEARGYRGGEGRTKLRELKWRLADTLILSSVLLITICLLLIRSW</sequence>
<feature type="transmembrane region" description="Helical" evidence="9">
    <location>
        <begin position="74"/>
        <end position="99"/>
    </location>
</feature>
<keyword evidence="8 9" id="KW-0472">Membrane</keyword>
<dbReference type="InterPro" id="IPR024919">
    <property type="entry name" value="EcfT"/>
</dbReference>
<feature type="transmembrane region" description="Helical" evidence="9">
    <location>
        <begin position="111"/>
        <end position="134"/>
    </location>
</feature>
<keyword evidence="11" id="KW-1185">Reference proteome</keyword>
<gene>
    <name evidence="9" type="primary">ecfT</name>
    <name evidence="10" type="ORF">G4D63_19970</name>
</gene>
<evidence type="ECO:0000256" key="8">
    <source>
        <dbReference type="ARBA" id="ARBA00023136"/>
    </source>
</evidence>
<evidence type="ECO:0000256" key="4">
    <source>
        <dbReference type="ARBA" id="ARBA00022448"/>
    </source>
</evidence>
<evidence type="ECO:0000256" key="1">
    <source>
        <dbReference type="ARBA" id="ARBA00004651"/>
    </source>
</evidence>
<dbReference type="CDD" id="cd16914">
    <property type="entry name" value="EcfT"/>
    <property type="match status" value="1"/>
</dbReference>
<keyword evidence="6 9" id="KW-0812">Transmembrane</keyword>
<evidence type="ECO:0000313" key="11">
    <source>
        <dbReference type="Proteomes" id="UP000481043"/>
    </source>
</evidence>
<protein>
    <recommendedName>
        <fullName evidence="3 9">Energy-coupling factor transporter transmembrane protein EcfT</fullName>
        <shortName evidence="9">ECF transporter T component EcfT</shortName>
    </recommendedName>
</protein>
<dbReference type="GO" id="GO:0005886">
    <property type="term" value="C:plasma membrane"/>
    <property type="evidence" value="ECO:0007669"/>
    <property type="project" value="UniProtKB-SubCell"/>
</dbReference>
<comment type="similarity">
    <text evidence="2 9">Belongs to the energy-coupling factor EcfT family.</text>
</comment>
<dbReference type="EMBL" id="JAAIWM010000012">
    <property type="protein sequence ID" value="NEY73982.1"/>
    <property type="molecule type" value="Genomic_DNA"/>
</dbReference>
<feature type="transmembrane region" description="Helical" evidence="9">
    <location>
        <begin position="244"/>
        <end position="263"/>
    </location>
</feature>
<keyword evidence="4 9" id="KW-0813">Transport</keyword>
<name>A0A6M0QC89_9BACI</name>
<evidence type="ECO:0000256" key="9">
    <source>
        <dbReference type="HAMAP-Rule" id="MF_01461"/>
    </source>
</evidence>
<dbReference type="RefSeq" id="WP_163181911.1">
    <property type="nucleotide sequence ID" value="NZ_JAAIWM010000012.1"/>
</dbReference>
<evidence type="ECO:0000313" key="10">
    <source>
        <dbReference type="EMBL" id="NEY73982.1"/>
    </source>
</evidence>
<dbReference type="InterPro" id="IPR003339">
    <property type="entry name" value="ABC/ECF_trnsptr_transmembrane"/>
</dbReference>
<evidence type="ECO:0000256" key="3">
    <source>
        <dbReference type="ARBA" id="ARBA00014042"/>
    </source>
</evidence>
<reference evidence="10 11" key="1">
    <citation type="submission" date="2020-02" db="EMBL/GenBank/DDBJ databases">
        <title>Bacillus aquiflavi sp. nov., isolated from yellow water of strong flavor Chinese baijiu in Yibin region of China.</title>
        <authorList>
            <person name="Xie J."/>
        </authorList>
    </citation>
    <scope>NUCLEOTIDE SEQUENCE [LARGE SCALE GENOMIC DNA]</scope>
    <source>
        <strain evidence="10 11">SA4</strain>
    </source>
</reference>
<keyword evidence="5 9" id="KW-1003">Cell membrane</keyword>
<dbReference type="GO" id="GO:0022857">
    <property type="term" value="F:transmembrane transporter activity"/>
    <property type="evidence" value="ECO:0007669"/>
    <property type="project" value="UniProtKB-UniRule"/>
</dbReference>
<dbReference type="AlphaFoldDB" id="A0A6M0QC89"/>
<accession>A0A6M0QC89</accession>
<comment type="subunit">
    <text evidence="9">Forms a stable energy-coupling factor (ECF) transporter complex composed of 2 membrane-embedded substrate-binding proteins (S component), 2 ATP-binding proteins (A component) and 2 transmembrane proteins (T component).</text>
</comment>
<dbReference type="PANTHER" id="PTHR33514">
    <property type="entry name" value="PROTEIN ABCI12, CHLOROPLASTIC"/>
    <property type="match status" value="1"/>
</dbReference>
<evidence type="ECO:0000256" key="2">
    <source>
        <dbReference type="ARBA" id="ARBA00005660"/>
    </source>
</evidence>